<dbReference type="AlphaFoldDB" id="A0ABD1CZ72"/>
<sequence length="241" mass="26544">MGCTAKTCQTCPVCVVGEGLLLLDPQNPCQIFCNQTATFSAGDSVIAARVPESGSWRWTKVFSDSIRTALLFHGSTSGAGPSKLAAVWRGLWGGGGVNLLSVNFNKKLASLQVDHEFVQDKQWSFWELDHKSTLAPSADAETKPAPLVSCGRPSPRTVLYGETVEEIQVKDNRETRVERFYIIEAIILGGVDVRTFPLPKRSALCTKFANTLNLPLYHLSRTRSARILGPKWHDLSERRVS</sequence>
<dbReference type="Proteomes" id="UP001562425">
    <property type="component" value="Unassembled WGS sequence"/>
</dbReference>
<reference evidence="1 2" key="1">
    <citation type="submission" date="2024-05" db="EMBL/GenBank/DDBJ databases">
        <title>Culex pipiens pipiens assembly and annotation.</title>
        <authorList>
            <person name="Alout H."/>
            <person name="Durand T."/>
        </authorList>
    </citation>
    <scope>NUCLEOTIDE SEQUENCE [LARGE SCALE GENOMIC DNA]</scope>
    <source>
        <strain evidence="1">HA-2024</strain>
        <tissue evidence="1">Whole body</tissue>
    </source>
</reference>
<name>A0ABD1CZ72_CULPP</name>
<accession>A0ABD1CZ72</accession>
<gene>
    <name evidence="1" type="ORF">pipiens_013255</name>
</gene>
<protein>
    <submittedName>
        <fullName evidence="1">Uncharacterized protein</fullName>
    </submittedName>
</protein>
<evidence type="ECO:0000313" key="2">
    <source>
        <dbReference type="Proteomes" id="UP001562425"/>
    </source>
</evidence>
<keyword evidence="2" id="KW-1185">Reference proteome</keyword>
<organism evidence="1 2">
    <name type="scientific">Culex pipiens pipiens</name>
    <name type="common">Northern house mosquito</name>
    <dbReference type="NCBI Taxonomy" id="38569"/>
    <lineage>
        <taxon>Eukaryota</taxon>
        <taxon>Metazoa</taxon>
        <taxon>Ecdysozoa</taxon>
        <taxon>Arthropoda</taxon>
        <taxon>Hexapoda</taxon>
        <taxon>Insecta</taxon>
        <taxon>Pterygota</taxon>
        <taxon>Neoptera</taxon>
        <taxon>Endopterygota</taxon>
        <taxon>Diptera</taxon>
        <taxon>Nematocera</taxon>
        <taxon>Culicoidea</taxon>
        <taxon>Culicidae</taxon>
        <taxon>Culicinae</taxon>
        <taxon>Culicini</taxon>
        <taxon>Culex</taxon>
        <taxon>Culex</taxon>
    </lineage>
</organism>
<dbReference type="EMBL" id="JBEHCU010008499">
    <property type="protein sequence ID" value="KAL1382281.1"/>
    <property type="molecule type" value="Genomic_DNA"/>
</dbReference>
<evidence type="ECO:0000313" key="1">
    <source>
        <dbReference type="EMBL" id="KAL1382281.1"/>
    </source>
</evidence>
<proteinExistence type="predicted"/>
<comment type="caution">
    <text evidence="1">The sequence shown here is derived from an EMBL/GenBank/DDBJ whole genome shotgun (WGS) entry which is preliminary data.</text>
</comment>